<comment type="catalytic activity">
    <reaction evidence="1">
        <text>Catalyzes the rearrangement of -S-S- bonds in proteins.</text>
        <dbReference type="EC" id="5.3.4.1"/>
    </reaction>
</comment>
<gene>
    <name evidence="8" type="ORF">AMECASPLE_035969</name>
</gene>
<keyword evidence="5 7" id="KW-1133">Transmembrane helix</keyword>
<sequence length="246" mass="27666">MVFMTECGSHIFNGKLNHSTLCGCWGDCSCRVVQVTGVPCLADLSLLSTVEVNEWWLHLSSTGKLVLLALLEESHLCEESLRYKHLLEKVATEHKETYNRKFYFGFMEGSGYIDGLIMGEAVVPSFIVVNLSNDGYFLPPGPIETERHLLHFLDGVLDGRVKGQGGNDFTQRVRRFVYETRMTLTPVFREAPVLGYFLIGFPLAVGCIFCYLCIKNRPTSADDYEDAPLLAPSLQRKKKLAEKKSD</sequence>
<dbReference type="EMBL" id="JAHRIP010061954">
    <property type="protein sequence ID" value="MEQ2305258.1"/>
    <property type="molecule type" value="Genomic_DNA"/>
</dbReference>
<dbReference type="Proteomes" id="UP001469553">
    <property type="component" value="Unassembled WGS sequence"/>
</dbReference>
<comment type="subcellular location">
    <subcellularLocation>
        <location evidence="2">Membrane</location>
        <topology evidence="2">Single-pass membrane protein</topology>
    </subcellularLocation>
</comment>
<keyword evidence="4 7" id="KW-0812">Transmembrane</keyword>
<evidence type="ECO:0000313" key="8">
    <source>
        <dbReference type="EMBL" id="MEQ2305258.1"/>
    </source>
</evidence>
<keyword evidence="6 7" id="KW-0472">Membrane</keyword>
<evidence type="ECO:0000256" key="7">
    <source>
        <dbReference type="SAM" id="Phobius"/>
    </source>
</evidence>
<proteinExistence type="predicted"/>
<evidence type="ECO:0000256" key="6">
    <source>
        <dbReference type="ARBA" id="ARBA00023136"/>
    </source>
</evidence>
<dbReference type="InterPro" id="IPR052250">
    <property type="entry name" value="PDI_TMX3"/>
</dbReference>
<keyword evidence="9" id="KW-1185">Reference proteome</keyword>
<evidence type="ECO:0000256" key="2">
    <source>
        <dbReference type="ARBA" id="ARBA00004167"/>
    </source>
</evidence>
<dbReference type="PANTHER" id="PTHR46426">
    <property type="entry name" value="PROTEIN DISULFIDE-ISOMERASE TMX3"/>
    <property type="match status" value="1"/>
</dbReference>
<accession>A0ABV0ZG92</accession>
<name>A0ABV0ZG92_9TELE</name>
<evidence type="ECO:0000256" key="4">
    <source>
        <dbReference type="ARBA" id="ARBA00022692"/>
    </source>
</evidence>
<comment type="caution">
    <text evidence="8">The sequence shown here is derived from an EMBL/GenBank/DDBJ whole genome shotgun (WGS) entry which is preliminary data.</text>
</comment>
<evidence type="ECO:0000256" key="5">
    <source>
        <dbReference type="ARBA" id="ARBA00022989"/>
    </source>
</evidence>
<evidence type="ECO:0000256" key="3">
    <source>
        <dbReference type="ARBA" id="ARBA00012723"/>
    </source>
</evidence>
<evidence type="ECO:0000256" key="1">
    <source>
        <dbReference type="ARBA" id="ARBA00001182"/>
    </source>
</evidence>
<dbReference type="PANTHER" id="PTHR46426:SF1">
    <property type="entry name" value="PROTEIN DISULFIDE-ISOMERASE TMX3"/>
    <property type="match status" value="1"/>
</dbReference>
<protein>
    <recommendedName>
        <fullName evidence="3">protein disulfide-isomerase</fullName>
        <ecNumber evidence="3">5.3.4.1</ecNumber>
    </recommendedName>
</protein>
<dbReference type="EC" id="5.3.4.1" evidence="3"/>
<reference evidence="8 9" key="1">
    <citation type="submission" date="2021-06" db="EMBL/GenBank/DDBJ databases">
        <authorList>
            <person name="Palmer J.M."/>
        </authorList>
    </citation>
    <scope>NUCLEOTIDE SEQUENCE [LARGE SCALE GENOMIC DNA]</scope>
    <source>
        <strain evidence="8 9">AS_MEX2019</strain>
        <tissue evidence="8">Muscle</tissue>
    </source>
</reference>
<organism evidence="8 9">
    <name type="scientific">Ameca splendens</name>
    <dbReference type="NCBI Taxonomy" id="208324"/>
    <lineage>
        <taxon>Eukaryota</taxon>
        <taxon>Metazoa</taxon>
        <taxon>Chordata</taxon>
        <taxon>Craniata</taxon>
        <taxon>Vertebrata</taxon>
        <taxon>Euteleostomi</taxon>
        <taxon>Actinopterygii</taxon>
        <taxon>Neopterygii</taxon>
        <taxon>Teleostei</taxon>
        <taxon>Neoteleostei</taxon>
        <taxon>Acanthomorphata</taxon>
        <taxon>Ovalentaria</taxon>
        <taxon>Atherinomorphae</taxon>
        <taxon>Cyprinodontiformes</taxon>
        <taxon>Goodeidae</taxon>
        <taxon>Ameca</taxon>
    </lineage>
</organism>
<evidence type="ECO:0000313" key="9">
    <source>
        <dbReference type="Proteomes" id="UP001469553"/>
    </source>
</evidence>
<feature type="transmembrane region" description="Helical" evidence="7">
    <location>
        <begin position="193"/>
        <end position="214"/>
    </location>
</feature>